<protein>
    <recommendedName>
        <fullName evidence="1">F-box domain-containing protein</fullName>
    </recommendedName>
</protein>
<comment type="caution">
    <text evidence="2">The sequence shown here is derived from an EMBL/GenBank/DDBJ whole genome shotgun (WGS) entry which is preliminary data.</text>
</comment>
<reference evidence="2 3" key="1">
    <citation type="journal article" date="2019" name="Sci. Rep.">
        <title>A high-quality genome of Eragrostis curvula grass provides insights into Poaceae evolution and supports new strategies to enhance forage quality.</title>
        <authorList>
            <person name="Carballo J."/>
            <person name="Santos B.A.C.M."/>
            <person name="Zappacosta D."/>
            <person name="Garbus I."/>
            <person name="Selva J.P."/>
            <person name="Gallo C.A."/>
            <person name="Diaz A."/>
            <person name="Albertini E."/>
            <person name="Caccamo M."/>
            <person name="Echenique V."/>
        </authorList>
    </citation>
    <scope>NUCLEOTIDE SEQUENCE [LARGE SCALE GENOMIC DNA]</scope>
    <source>
        <strain evidence="3">cv. Victoria</strain>
        <tissue evidence="2">Leaf</tissue>
    </source>
</reference>
<dbReference type="CDD" id="cd22157">
    <property type="entry name" value="F-box_AtFBW1-like"/>
    <property type="match status" value="1"/>
</dbReference>
<dbReference type="Gene3D" id="1.20.1280.50">
    <property type="match status" value="1"/>
</dbReference>
<feature type="non-terminal residue" evidence="2">
    <location>
        <position position="1"/>
    </location>
</feature>
<dbReference type="InterPro" id="IPR036047">
    <property type="entry name" value="F-box-like_dom_sf"/>
</dbReference>
<dbReference type="Pfam" id="PF24750">
    <property type="entry name" value="b-prop_At3g26010-like"/>
    <property type="match status" value="1"/>
</dbReference>
<dbReference type="InterPro" id="IPR056592">
    <property type="entry name" value="Beta-prop_At3g26010-like"/>
</dbReference>
<evidence type="ECO:0000313" key="2">
    <source>
        <dbReference type="EMBL" id="TVU51201.1"/>
    </source>
</evidence>
<dbReference type="PANTHER" id="PTHR35546:SF80">
    <property type="entry name" value="F-BOX DOMAIN CONTAINING PROTEIN EXPRESSED"/>
    <property type="match status" value="1"/>
</dbReference>
<feature type="domain" description="F-box" evidence="1">
    <location>
        <begin position="5"/>
        <end position="55"/>
    </location>
</feature>
<dbReference type="PROSITE" id="PS50181">
    <property type="entry name" value="FBOX"/>
    <property type="match status" value="1"/>
</dbReference>
<dbReference type="Gramene" id="TVU51201">
    <property type="protein sequence ID" value="TVU51201"/>
    <property type="gene ID" value="EJB05_02610"/>
</dbReference>
<dbReference type="AlphaFoldDB" id="A0A5J9WSW7"/>
<dbReference type="Pfam" id="PF12937">
    <property type="entry name" value="F-box-like"/>
    <property type="match status" value="1"/>
</dbReference>
<dbReference type="InterPro" id="IPR001810">
    <property type="entry name" value="F-box_dom"/>
</dbReference>
<dbReference type="InterPro" id="IPR055290">
    <property type="entry name" value="At3g26010-like"/>
</dbReference>
<sequence length="386" mass="43582">MAEERSPVSFLPGDIVVEILARLPARSLCACTCVSRSWHRLITDPANRHRLAQTLSGFFFAGPRFFAGVCSPTHPLVDPSFSFLPSSYKEIKLLDSCNGLFLFRCSLTPRPDLGPRLSPLFYVVCNPTTEEWVALPQPSYAPGMVFYSDEATSDTETTSAALGFDPAVSSHFHVFQLLEQEVMCTLFLDAIEIYSSETGKWVLSKTQLDKWIHSTGSMTYFNGFLHFTIDYDSVASVDTTGQTWKITTIVADREDPASSDSFDDALAIYALEDDGKEWVLKQTVSKLDLFGPDNSQDGWDLDVAGFHPDGDLIIFCDHPRLRLLSYDMNHMLVHVICTLEEVPYNHRPFNPYVPLYSRALLATAQKNDNAHEQWIFYYSTKKHEDR</sequence>
<dbReference type="SUPFAM" id="SSF81383">
    <property type="entry name" value="F-box domain"/>
    <property type="match status" value="1"/>
</dbReference>
<name>A0A5J9WSW7_9POAL</name>
<dbReference type="EMBL" id="RWGY01000002">
    <property type="protein sequence ID" value="TVU51201.1"/>
    <property type="molecule type" value="Genomic_DNA"/>
</dbReference>
<dbReference type="Proteomes" id="UP000324897">
    <property type="component" value="Chromosome 6"/>
</dbReference>
<dbReference type="OrthoDB" id="626202at2759"/>
<organism evidence="2 3">
    <name type="scientific">Eragrostis curvula</name>
    <name type="common">weeping love grass</name>
    <dbReference type="NCBI Taxonomy" id="38414"/>
    <lineage>
        <taxon>Eukaryota</taxon>
        <taxon>Viridiplantae</taxon>
        <taxon>Streptophyta</taxon>
        <taxon>Embryophyta</taxon>
        <taxon>Tracheophyta</taxon>
        <taxon>Spermatophyta</taxon>
        <taxon>Magnoliopsida</taxon>
        <taxon>Liliopsida</taxon>
        <taxon>Poales</taxon>
        <taxon>Poaceae</taxon>
        <taxon>PACMAD clade</taxon>
        <taxon>Chloridoideae</taxon>
        <taxon>Eragrostideae</taxon>
        <taxon>Eragrostidinae</taxon>
        <taxon>Eragrostis</taxon>
    </lineage>
</organism>
<keyword evidence="3" id="KW-1185">Reference proteome</keyword>
<evidence type="ECO:0000313" key="3">
    <source>
        <dbReference type="Proteomes" id="UP000324897"/>
    </source>
</evidence>
<dbReference type="PANTHER" id="PTHR35546">
    <property type="entry name" value="F-BOX PROTEIN INTERACTION DOMAIN PROTEIN-RELATED"/>
    <property type="match status" value="1"/>
</dbReference>
<gene>
    <name evidence="2" type="ORF">EJB05_02610</name>
</gene>
<accession>A0A5J9WSW7</accession>
<evidence type="ECO:0000259" key="1">
    <source>
        <dbReference type="PROSITE" id="PS50181"/>
    </source>
</evidence>
<dbReference type="SMART" id="SM00256">
    <property type="entry name" value="FBOX"/>
    <property type="match status" value="1"/>
</dbReference>
<proteinExistence type="predicted"/>